<organism evidence="2 3">
    <name type="scientific">Leeia speluncae</name>
    <dbReference type="NCBI Taxonomy" id="2884804"/>
    <lineage>
        <taxon>Bacteria</taxon>
        <taxon>Pseudomonadati</taxon>
        <taxon>Pseudomonadota</taxon>
        <taxon>Betaproteobacteria</taxon>
        <taxon>Neisseriales</taxon>
        <taxon>Leeiaceae</taxon>
        <taxon>Leeia</taxon>
    </lineage>
</organism>
<feature type="signal peptide" evidence="1">
    <location>
        <begin position="1"/>
        <end position="21"/>
    </location>
</feature>
<sequence length="115" mass="12830">MNFHKTFILSAAFIVATGAQAKSAPALPPDAPPLPDVPPPELTVDITDEPAIVSTRKGDLLEEKFIRRGKVYLIKVTPDNRPPYYMADEEGKGDFVKKDNIDPSMWKPNWLNQPQ</sequence>
<accession>A0ABS8D6X2</accession>
<dbReference type="EMBL" id="JAJBZT010000005">
    <property type="protein sequence ID" value="MCB6183946.1"/>
    <property type="molecule type" value="Genomic_DNA"/>
</dbReference>
<keyword evidence="3" id="KW-1185">Reference proteome</keyword>
<evidence type="ECO:0000313" key="3">
    <source>
        <dbReference type="Proteomes" id="UP001165395"/>
    </source>
</evidence>
<dbReference type="RefSeq" id="WP_227180728.1">
    <property type="nucleotide sequence ID" value="NZ_JAJBZT010000005.1"/>
</dbReference>
<dbReference type="Proteomes" id="UP001165395">
    <property type="component" value="Unassembled WGS sequence"/>
</dbReference>
<evidence type="ECO:0000256" key="1">
    <source>
        <dbReference type="SAM" id="SignalP"/>
    </source>
</evidence>
<dbReference type="Gene3D" id="2.20.130.30">
    <property type="entry name" value="Protein of unknown function DUF2782"/>
    <property type="match status" value="1"/>
</dbReference>
<evidence type="ECO:0000313" key="2">
    <source>
        <dbReference type="EMBL" id="MCB6183946.1"/>
    </source>
</evidence>
<name>A0ABS8D6X2_9NEIS</name>
<keyword evidence="1" id="KW-0732">Signal</keyword>
<dbReference type="InterPro" id="IPR021357">
    <property type="entry name" value="DUF2782"/>
</dbReference>
<proteinExistence type="predicted"/>
<feature type="chain" id="PRO_5045090287" evidence="1">
    <location>
        <begin position="22"/>
        <end position="115"/>
    </location>
</feature>
<protein>
    <submittedName>
        <fullName evidence="2">DUF2782 domain-containing protein</fullName>
    </submittedName>
</protein>
<reference evidence="2" key="1">
    <citation type="submission" date="2021-10" db="EMBL/GenBank/DDBJ databases">
        <title>The complete genome sequence of Leeia sp. TBRC 13508.</title>
        <authorList>
            <person name="Charoenyingcharoen P."/>
            <person name="Yukphan P."/>
        </authorList>
    </citation>
    <scope>NUCLEOTIDE SEQUENCE</scope>
    <source>
        <strain evidence="2">TBRC 13508</strain>
    </source>
</reference>
<dbReference type="Pfam" id="PF11191">
    <property type="entry name" value="DUF2782"/>
    <property type="match status" value="1"/>
</dbReference>
<gene>
    <name evidence="2" type="ORF">LIN78_10360</name>
</gene>
<comment type="caution">
    <text evidence="2">The sequence shown here is derived from an EMBL/GenBank/DDBJ whole genome shotgun (WGS) entry which is preliminary data.</text>
</comment>